<organism evidence="7">
    <name type="scientific">Marivirga arenosa</name>
    <dbReference type="NCBI Taxonomy" id="3059076"/>
    <lineage>
        <taxon>Bacteria</taxon>
        <taxon>Pseudomonadati</taxon>
        <taxon>Bacteroidota</taxon>
        <taxon>Cytophagia</taxon>
        <taxon>Cytophagales</taxon>
        <taxon>Marivirgaceae</taxon>
        <taxon>Marivirga</taxon>
    </lineage>
</organism>
<gene>
    <name evidence="7" type="ORF">QYS47_25325</name>
</gene>
<evidence type="ECO:0000256" key="5">
    <source>
        <dbReference type="ARBA" id="ARBA00074044"/>
    </source>
</evidence>
<dbReference type="GO" id="GO:0005524">
    <property type="term" value="F:ATP binding"/>
    <property type="evidence" value="ECO:0007669"/>
    <property type="project" value="UniProtKB-KW"/>
</dbReference>
<dbReference type="FunFam" id="3.40.50.300:FF:000070">
    <property type="entry name" value="Putative ABC transporter ATP-binding component"/>
    <property type="match status" value="1"/>
</dbReference>
<evidence type="ECO:0000256" key="3">
    <source>
        <dbReference type="ARBA" id="ARBA00022840"/>
    </source>
</evidence>
<evidence type="ECO:0000313" key="7">
    <source>
        <dbReference type="EMBL" id="WNB17006.1"/>
    </source>
</evidence>
<evidence type="ECO:0000256" key="2">
    <source>
        <dbReference type="ARBA" id="ARBA00022741"/>
    </source>
</evidence>
<dbReference type="PANTHER" id="PTHR42855">
    <property type="entry name" value="ABC TRANSPORTER ATP-BINDING SUBUNIT"/>
    <property type="match status" value="1"/>
</dbReference>
<dbReference type="CDD" id="cd03221">
    <property type="entry name" value="ABCF_EF-3"/>
    <property type="match status" value="2"/>
</dbReference>
<keyword evidence="1" id="KW-0677">Repeat</keyword>
<feature type="domain" description="ABC transporter" evidence="6">
    <location>
        <begin position="2"/>
        <end position="260"/>
    </location>
</feature>
<proteinExistence type="inferred from homology"/>
<dbReference type="KEGG" id="marp:QYS47_25325"/>
<dbReference type="PANTHER" id="PTHR42855:SF2">
    <property type="entry name" value="DRUG RESISTANCE ABC TRANSPORTER,ATP-BINDING PROTEIN"/>
    <property type="match status" value="1"/>
</dbReference>
<reference evidence="7" key="1">
    <citation type="submission" date="2023-08" db="EMBL/GenBank/DDBJ databases">
        <title>Comparative genomics and taxonomic characterization of three novel marine species of genus Marivirga.</title>
        <authorList>
            <person name="Muhammad N."/>
            <person name="Kim S.-G."/>
        </authorList>
    </citation>
    <scope>NUCLEOTIDE SEQUENCE</scope>
    <source>
        <strain evidence="7">BKB1-2</strain>
    </source>
</reference>
<dbReference type="Gene3D" id="3.40.50.300">
    <property type="entry name" value="P-loop containing nucleotide triphosphate hydrolases"/>
    <property type="match status" value="2"/>
</dbReference>
<comment type="similarity">
    <text evidence="4">Belongs to the ABC transporter superfamily. ABCF family. YbiT subfamily.</text>
</comment>
<dbReference type="Proteomes" id="UP001232019">
    <property type="component" value="Chromosome"/>
</dbReference>
<dbReference type="InterPro" id="IPR032781">
    <property type="entry name" value="ABC_tran_Xtn"/>
</dbReference>
<dbReference type="InterPro" id="IPR003593">
    <property type="entry name" value="AAA+_ATPase"/>
</dbReference>
<dbReference type="FunFam" id="3.40.50.300:FF:000011">
    <property type="entry name" value="Putative ABC transporter ATP-binding component"/>
    <property type="match status" value="1"/>
</dbReference>
<dbReference type="InterPro" id="IPR017871">
    <property type="entry name" value="ABC_transporter-like_CS"/>
</dbReference>
<protein>
    <recommendedName>
        <fullName evidence="5">Probable ATP-binding protein YbiT</fullName>
    </recommendedName>
</protein>
<evidence type="ECO:0000256" key="1">
    <source>
        <dbReference type="ARBA" id="ARBA00022737"/>
    </source>
</evidence>
<keyword evidence="2" id="KW-0547">Nucleotide-binding</keyword>
<dbReference type="GO" id="GO:0016887">
    <property type="term" value="F:ATP hydrolysis activity"/>
    <property type="evidence" value="ECO:0007669"/>
    <property type="project" value="InterPro"/>
</dbReference>
<dbReference type="AlphaFoldDB" id="A0AA51ZT00"/>
<evidence type="ECO:0000256" key="4">
    <source>
        <dbReference type="ARBA" id="ARBA00061551"/>
    </source>
</evidence>
<dbReference type="SMART" id="SM00382">
    <property type="entry name" value="AAA"/>
    <property type="match status" value="2"/>
</dbReference>
<evidence type="ECO:0000259" key="6">
    <source>
        <dbReference type="PROSITE" id="PS50893"/>
    </source>
</evidence>
<dbReference type="SUPFAM" id="SSF52540">
    <property type="entry name" value="P-loop containing nucleoside triphosphate hydrolases"/>
    <property type="match status" value="2"/>
</dbReference>
<dbReference type="Pfam" id="PF00005">
    <property type="entry name" value="ABC_tran"/>
    <property type="match status" value="2"/>
</dbReference>
<dbReference type="InterPro" id="IPR003439">
    <property type="entry name" value="ABC_transporter-like_ATP-bd"/>
</dbReference>
<dbReference type="InterPro" id="IPR027417">
    <property type="entry name" value="P-loop_NTPase"/>
</dbReference>
<dbReference type="InterPro" id="IPR051309">
    <property type="entry name" value="ABCF_ATPase"/>
</dbReference>
<dbReference type="RefSeq" id="WP_322346133.1">
    <property type="nucleotide sequence ID" value="NZ_CP129968.2"/>
</dbReference>
<sequence>MISVDAVGVEFSGSTLFNNITFNINENDRIALMGKNGAGKSTLLKIIAGANKPTYGKISAPGDAIIAYLPQHLLTEDDSTVFEEASKAFASILEMKNQMEWCNQQLETRTDYESDEYSKIIEQVSELSEKYYSIDDINVDAEVEKTLLGLGFLRSDFNRSTAEFSGGWRMRIELAKILLKKPDLILLDEPTNHLDIESVQWLEDFLTNNAKAVMVISHDKTFVDNLTNRTIEITQGKIYDYKTNYSHYLELRKERREQQQKHFDDQAKQIAEIQQFIDRFKGTYSKTLQVQSRVKMLEKMEIVEVDEVDTAALNLKFPPAPRSGNYPVIADGLTKNYGDHIVFKDVSLTIARGEKIAFVGKNGEGKSTLVKAIMGEIDFEGELQVGHNSMIGYFAQNQAALLDGDLTVFQTVDNIAKGDVRTKIKDILGAFMFSGDALDKKVKVLSGGERTRLAMIKLLLQPVNLLILDEPTNHLDIKTKEILKDALKAFEGTMILVSHDRDFLDGLANKVFEFGNKRVKEHFEDINGFLRNKKIENLKEIEIKV</sequence>
<keyword evidence="3 7" id="KW-0067">ATP-binding</keyword>
<dbReference type="PROSITE" id="PS00211">
    <property type="entry name" value="ABC_TRANSPORTER_1"/>
    <property type="match status" value="2"/>
</dbReference>
<feature type="domain" description="ABC transporter" evidence="6">
    <location>
        <begin position="328"/>
        <end position="541"/>
    </location>
</feature>
<dbReference type="PROSITE" id="PS50893">
    <property type="entry name" value="ABC_TRANSPORTER_2"/>
    <property type="match status" value="2"/>
</dbReference>
<accession>A0AA51ZT00</accession>
<dbReference type="Pfam" id="PF12848">
    <property type="entry name" value="ABC_tran_Xtn"/>
    <property type="match status" value="1"/>
</dbReference>
<dbReference type="EMBL" id="CP129968">
    <property type="protein sequence ID" value="WNB17006.1"/>
    <property type="molecule type" value="Genomic_DNA"/>
</dbReference>
<name>A0AA51ZT00_9BACT</name>